<accession>N1PKA9</accession>
<proteinExistence type="predicted"/>
<sequence>MYSHTVSGLTCTIMHCSVVNAHRLKPEGHARRRTDALVYTPVDPSACSDYEYRTEDGPVSPDNFIMQGLSRTMEIATQVHSLKNSESFYGGIDGNPLANLIAYAEGEEVCVLSQEWSGFVLHMAICTSKSIQLELKQRIQFDKIQQD</sequence>
<organism evidence="1 2">
    <name type="scientific">Dothistroma septosporum (strain NZE10 / CBS 128990)</name>
    <name type="common">Red band needle blight fungus</name>
    <name type="synonym">Mycosphaerella pini</name>
    <dbReference type="NCBI Taxonomy" id="675120"/>
    <lineage>
        <taxon>Eukaryota</taxon>
        <taxon>Fungi</taxon>
        <taxon>Dikarya</taxon>
        <taxon>Ascomycota</taxon>
        <taxon>Pezizomycotina</taxon>
        <taxon>Dothideomycetes</taxon>
        <taxon>Dothideomycetidae</taxon>
        <taxon>Mycosphaerellales</taxon>
        <taxon>Mycosphaerellaceae</taxon>
        <taxon>Dothistroma</taxon>
    </lineage>
</organism>
<evidence type="ECO:0000313" key="1">
    <source>
        <dbReference type="EMBL" id="EME43771.1"/>
    </source>
</evidence>
<keyword evidence="2" id="KW-1185">Reference proteome</keyword>
<protein>
    <submittedName>
        <fullName evidence="1">Uncharacterized protein</fullName>
    </submittedName>
</protein>
<reference evidence="2" key="1">
    <citation type="journal article" date="2012" name="PLoS Genet.">
        <title>The genomes of the fungal plant pathogens Cladosporium fulvum and Dothistroma septosporum reveal adaptation to different hosts and lifestyles but also signatures of common ancestry.</title>
        <authorList>
            <person name="de Wit P.J.G.M."/>
            <person name="van der Burgt A."/>
            <person name="Oekmen B."/>
            <person name="Stergiopoulos I."/>
            <person name="Abd-Elsalam K.A."/>
            <person name="Aerts A.L."/>
            <person name="Bahkali A.H."/>
            <person name="Beenen H.G."/>
            <person name="Chettri P."/>
            <person name="Cox M.P."/>
            <person name="Datema E."/>
            <person name="de Vries R.P."/>
            <person name="Dhillon B."/>
            <person name="Ganley A.R."/>
            <person name="Griffiths S.A."/>
            <person name="Guo Y."/>
            <person name="Hamelin R.C."/>
            <person name="Henrissat B."/>
            <person name="Kabir M.S."/>
            <person name="Jashni M.K."/>
            <person name="Kema G."/>
            <person name="Klaubauf S."/>
            <person name="Lapidus A."/>
            <person name="Levasseur A."/>
            <person name="Lindquist E."/>
            <person name="Mehrabi R."/>
            <person name="Ohm R.A."/>
            <person name="Owen T.J."/>
            <person name="Salamov A."/>
            <person name="Schwelm A."/>
            <person name="Schijlen E."/>
            <person name="Sun H."/>
            <person name="van den Burg H.A."/>
            <person name="van Ham R.C.H.J."/>
            <person name="Zhang S."/>
            <person name="Goodwin S.B."/>
            <person name="Grigoriev I.V."/>
            <person name="Collemare J."/>
            <person name="Bradshaw R.E."/>
        </authorList>
    </citation>
    <scope>NUCLEOTIDE SEQUENCE [LARGE SCALE GENOMIC DNA]</scope>
    <source>
        <strain evidence="2">NZE10 / CBS 128990</strain>
    </source>
</reference>
<dbReference type="EMBL" id="KB446539">
    <property type="protein sequence ID" value="EME43771.1"/>
    <property type="molecule type" value="Genomic_DNA"/>
</dbReference>
<gene>
    <name evidence="1" type="ORF">DOTSEDRAFT_34354</name>
</gene>
<dbReference type="AlphaFoldDB" id="N1PKA9"/>
<dbReference type="Proteomes" id="UP000016933">
    <property type="component" value="Unassembled WGS sequence"/>
</dbReference>
<evidence type="ECO:0000313" key="2">
    <source>
        <dbReference type="Proteomes" id="UP000016933"/>
    </source>
</evidence>
<name>N1PKA9_DOTSN</name>
<reference evidence="1 2" key="2">
    <citation type="journal article" date="2012" name="PLoS Pathog.">
        <title>Diverse lifestyles and strategies of plant pathogenesis encoded in the genomes of eighteen Dothideomycetes fungi.</title>
        <authorList>
            <person name="Ohm R.A."/>
            <person name="Feau N."/>
            <person name="Henrissat B."/>
            <person name="Schoch C.L."/>
            <person name="Horwitz B.A."/>
            <person name="Barry K.W."/>
            <person name="Condon B.J."/>
            <person name="Copeland A.C."/>
            <person name="Dhillon B."/>
            <person name="Glaser F."/>
            <person name="Hesse C.N."/>
            <person name="Kosti I."/>
            <person name="LaButti K."/>
            <person name="Lindquist E.A."/>
            <person name="Lucas S."/>
            <person name="Salamov A.A."/>
            <person name="Bradshaw R.E."/>
            <person name="Ciuffetti L."/>
            <person name="Hamelin R.C."/>
            <person name="Kema G.H.J."/>
            <person name="Lawrence C."/>
            <person name="Scott J.A."/>
            <person name="Spatafora J.W."/>
            <person name="Turgeon B.G."/>
            <person name="de Wit P.J.G.M."/>
            <person name="Zhong S."/>
            <person name="Goodwin S.B."/>
            <person name="Grigoriev I.V."/>
        </authorList>
    </citation>
    <scope>NUCLEOTIDE SEQUENCE [LARGE SCALE GENOMIC DNA]</scope>
    <source>
        <strain evidence="2">NZE10 / CBS 128990</strain>
    </source>
</reference>
<dbReference type="HOGENOM" id="CLU_1768006_0_0_1"/>